<dbReference type="SUPFAM" id="SSF55874">
    <property type="entry name" value="ATPase domain of HSP90 chaperone/DNA topoisomerase II/histidine kinase"/>
    <property type="match status" value="1"/>
</dbReference>
<name>A0A6I6MPM1_9ACTN</name>
<dbReference type="KEGG" id="sbro:GQF42_01370"/>
<evidence type="ECO:0000313" key="2">
    <source>
        <dbReference type="Proteomes" id="UP000436138"/>
    </source>
</evidence>
<dbReference type="Gene3D" id="3.30.565.10">
    <property type="entry name" value="Histidine kinase-like ATPase, C-terminal domain"/>
    <property type="match status" value="1"/>
</dbReference>
<dbReference type="Proteomes" id="UP000436138">
    <property type="component" value="Chromosome"/>
</dbReference>
<evidence type="ECO:0000313" key="1">
    <source>
        <dbReference type="EMBL" id="QHA02173.1"/>
    </source>
</evidence>
<evidence type="ECO:0008006" key="3">
    <source>
        <dbReference type="Google" id="ProtNLM"/>
    </source>
</evidence>
<reference evidence="1 2" key="1">
    <citation type="submission" date="2019-12" db="EMBL/GenBank/DDBJ databases">
        <title>Streptomyces sp. strain T44 isolated from rhizosphere soil of Broussonetia papyrifera.</title>
        <authorList>
            <person name="Mo P."/>
        </authorList>
    </citation>
    <scope>NUCLEOTIDE SEQUENCE [LARGE SCALE GENOMIC DNA]</scope>
    <source>
        <strain evidence="1 2">T44</strain>
    </source>
</reference>
<sequence>MNPATQQCITSAQDDDAVTSAASEDVTASHPVSATLVLMPLQPEDLVLLQWDGGLLANEGIRRNARLMVRTRLTVANWTGDVEAGARIAAELASNAARHGRPFTDGRVVVRLHLPSEDDELCIEVDDADPAFADFEAAADGHRGAESGLGFARRQGARLSWEVKRVNGLVIGKTVRALVPAGREGASA</sequence>
<protein>
    <recommendedName>
        <fullName evidence="3">ATP-binding protein</fullName>
    </recommendedName>
</protein>
<accession>A0A6I6MPM1</accession>
<organism evidence="1 2">
    <name type="scientific">Streptomyces broussonetiae</name>
    <dbReference type="NCBI Taxonomy" id="2686304"/>
    <lineage>
        <taxon>Bacteria</taxon>
        <taxon>Bacillati</taxon>
        <taxon>Actinomycetota</taxon>
        <taxon>Actinomycetes</taxon>
        <taxon>Kitasatosporales</taxon>
        <taxon>Streptomycetaceae</taxon>
        <taxon>Streptomyces</taxon>
    </lineage>
</organism>
<dbReference type="CDD" id="cd16936">
    <property type="entry name" value="HATPase_RsbW-like"/>
    <property type="match status" value="1"/>
</dbReference>
<dbReference type="EMBL" id="CP047020">
    <property type="protein sequence ID" value="QHA02173.1"/>
    <property type="molecule type" value="Genomic_DNA"/>
</dbReference>
<dbReference type="RefSeq" id="WP_158916935.1">
    <property type="nucleotide sequence ID" value="NZ_CP047020.1"/>
</dbReference>
<proteinExistence type="predicted"/>
<dbReference type="InterPro" id="IPR036890">
    <property type="entry name" value="HATPase_C_sf"/>
</dbReference>
<dbReference type="AlphaFoldDB" id="A0A6I6MPM1"/>
<keyword evidence="2" id="KW-1185">Reference proteome</keyword>
<gene>
    <name evidence="1" type="ORF">GQF42_01370</name>
</gene>